<reference evidence="2" key="1">
    <citation type="submission" date="2017-09" db="EMBL/GenBank/DDBJ databases">
        <title>Depth-based differentiation of microbial function through sediment-hosted aquifers and enrichment of novel symbionts in the deep terrestrial subsurface.</title>
        <authorList>
            <person name="Probst A.J."/>
            <person name="Ladd B."/>
            <person name="Jarett J.K."/>
            <person name="Geller-Mcgrath D.E."/>
            <person name="Sieber C.M.K."/>
            <person name="Emerson J.B."/>
            <person name="Anantharaman K."/>
            <person name="Thomas B.C."/>
            <person name="Malmstrom R."/>
            <person name="Stieglmeier M."/>
            <person name="Klingl A."/>
            <person name="Woyke T."/>
            <person name="Ryan C.M."/>
            <person name="Banfield J.F."/>
        </authorList>
    </citation>
    <scope>NUCLEOTIDE SEQUENCE [LARGE SCALE GENOMIC DNA]</scope>
</reference>
<feature type="non-terminal residue" evidence="1">
    <location>
        <position position="77"/>
    </location>
</feature>
<sequence>MVIILPRYQRRGGGCLVFDGNQQHPEPAKEMTVDQMKHRMMMLALRTSAKAGEMIRHRTVTTFIIVDFMNCWKSSPL</sequence>
<evidence type="ECO:0000313" key="2">
    <source>
        <dbReference type="Proteomes" id="UP000230683"/>
    </source>
</evidence>
<accession>A0A2M7X4T5</accession>
<protein>
    <submittedName>
        <fullName evidence="1">Uncharacterized protein</fullName>
    </submittedName>
</protein>
<name>A0A2M7X4T5_UNCKA</name>
<dbReference type="AlphaFoldDB" id="A0A2M7X4T5"/>
<organism evidence="1 2">
    <name type="scientific">candidate division WWE3 bacterium CG_4_9_14_3_um_filter_34_6</name>
    <dbReference type="NCBI Taxonomy" id="1975079"/>
    <lineage>
        <taxon>Bacteria</taxon>
        <taxon>Katanobacteria</taxon>
    </lineage>
</organism>
<dbReference type="EMBL" id="PFWY01000040">
    <property type="protein sequence ID" value="PJA41147.1"/>
    <property type="molecule type" value="Genomic_DNA"/>
</dbReference>
<evidence type="ECO:0000313" key="1">
    <source>
        <dbReference type="EMBL" id="PJA41147.1"/>
    </source>
</evidence>
<comment type="caution">
    <text evidence="1">The sequence shown here is derived from an EMBL/GenBank/DDBJ whole genome shotgun (WGS) entry which is preliminary data.</text>
</comment>
<proteinExistence type="predicted"/>
<gene>
    <name evidence="1" type="ORF">CO178_00835</name>
</gene>
<dbReference type="Proteomes" id="UP000230683">
    <property type="component" value="Unassembled WGS sequence"/>
</dbReference>